<accession>A0A7J0BVW3</accession>
<dbReference type="GO" id="GO:0016747">
    <property type="term" value="F:acyltransferase activity, transferring groups other than amino-acyl groups"/>
    <property type="evidence" value="ECO:0007669"/>
    <property type="project" value="InterPro"/>
</dbReference>
<dbReference type="InterPro" id="IPR002656">
    <property type="entry name" value="Acyl_transf_3_dom"/>
</dbReference>
<evidence type="ECO:0000313" key="3">
    <source>
        <dbReference type="EMBL" id="GFM37312.1"/>
    </source>
</evidence>
<feature type="domain" description="Acyltransferase 3" evidence="2">
    <location>
        <begin position="28"/>
        <end position="311"/>
    </location>
</feature>
<dbReference type="EMBL" id="BLVP01000008">
    <property type="protein sequence ID" value="GFM37312.1"/>
    <property type="molecule type" value="Genomic_DNA"/>
</dbReference>
<protein>
    <submittedName>
        <fullName evidence="3">GumF protein</fullName>
    </submittedName>
</protein>
<keyword evidence="1" id="KW-0812">Transmembrane</keyword>
<dbReference type="AlphaFoldDB" id="A0A7J0BVW3"/>
<feature type="transmembrane region" description="Helical" evidence="1">
    <location>
        <begin position="307"/>
        <end position="327"/>
    </location>
</feature>
<feature type="transmembrane region" description="Helical" evidence="1">
    <location>
        <begin position="178"/>
        <end position="200"/>
    </location>
</feature>
<gene>
    <name evidence="3" type="primary">gumF</name>
    <name evidence="3" type="ORF">DSM19430T_19960</name>
</gene>
<evidence type="ECO:0000313" key="4">
    <source>
        <dbReference type="Proteomes" id="UP000503820"/>
    </source>
</evidence>
<proteinExistence type="predicted"/>
<feature type="transmembrane region" description="Helical" evidence="1">
    <location>
        <begin position="54"/>
        <end position="74"/>
    </location>
</feature>
<keyword evidence="1" id="KW-0472">Membrane</keyword>
<dbReference type="Proteomes" id="UP000503820">
    <property type="component" value="Unassembled WGS sequence"/>
</dbReference>
<feature type="transmembrane region" description="Helical" evidence="1">
    <location>
        <begin position="242"/>
        <end position="260"/>
    </location>
</feature>
<evidence type="ECO:0000259" key="2">
    <source>
        <dbReference type="Pfam" id="PF01757"/>
    </source>
</evidence>
<dbReference type="InterPro" id="IPR052734">
    <property type="entry name" value="Nod_factor_acetyltransferase"/>
</dbReference>
<feature type="transmembrane region" description="Helical" evidence="1">
    <location>
        <begin position="127"/>
        <end position="146"/>
    </location>
</feature>
<organism evidence="3 4">
    <name type="scientific">Desulfovibrio psychrotolerans</name>
    <dbReference type="NCBI Taxonomy" id="415242"/>
    <lineage>
        <taxon>Bacteria</taxon>
        <taxon>Pseudomonadati</taxon>
        <taxon>Thermodesulfobacteriota</taxon>
        <taxon>Desulfovibrionia</taxon>
        <taxon>Desulfovibrionales</taxon>
        <taxon>Desulfovibrionaceae</taxon>
        <taxon>Desulfovibrio</taxon>
    </lineage>
</organism>
<sequence>MSGSEKLATSYFWNGARELQASRAERLVWADNTRGMAIVLVVLGHAFIPEAAKAVIYGFHMHLFFFLSGAFFSPGRSFMQFTVNKARTLMLPYLFFGLVAWGIWILRVTVLHGGEPGAYLFQPLRDLLMLGQYWFLPVLFVVSLLFRQLYPWVSITVLPVLVAGCALLHHLFEGYALVPYAGTLVHAMNALGFYAAGYVYRSYGLQVRAAVAVAAAVVFALSFHWGYPAYGMETIGHVDNYAYAYLLAFCGILLAIFAGGCMPRNAVFSFLGANSLLIYLLHGYPGAISSRLFALLGITPALLPPMGFGLLQTVVNLLLLTPALIVVNRYMPWTLGRSGGRQ</sequence>
<feature type="transmembrane region" description="Helical" evidence="1">
    <location>
        <begin position="267"/>
        <end position="287"/>
    </location>
</feature>
<name>A0A7J0BVW3_9BACT</name>
<dbReference type="PANTHER" id="PTHR37312">
    <property type="entry name" value="MEMBRANE-BOUND ACYLTRANSFERASE YKRP-RELATED"/>
    <property type="match status" value="1"/>
</dbReference>
<feature type="transmembrane region" description="Helical" evidence="1">
    <location>
        <begin position="153"/>
        <end position="172"/>
    </location>
</feature>
<reference evidence="3 4" key="1">
    <citation type="submission" date="2020-05" db="EMBL/GenBank/DDBJ databases">
        <title>Draft genome sequence of Desulfovibrio psychrotolerans JS1T.</title>
        <authorList>
            <person name="Ueno A."/>
            <person name="Tamazawa S."/>
            <person name="Tamamura S."/>
            <person name="Murakami T."/>
            <person name="Kiyama T."/>
            <person name="Inomata H."/>
            <person name="Amano Y."/>
            <person name="Miyakawa K."/>
            <person name="Tamaki H."/>
            <person name="Naganuma T."/>
            <person name="Kaneko K."/>
        </authorList>
    </citation>
    <scope>NUCLEOTIDE SEQUENCE [LARGE SCALE GENOMIC DNA]</scope>
    <source>
        <strain evidence="3 4">JS1</strain>
    </source>
</reference>
<feature type="transmembrane region" description="Helical" evidence="1">
    <location>
        <begin position="207"/>
        <end position="227"/>
    </location>
</feature>
<keyword evidence="4" id="KW-1185">Reference proteome</keyword>
<feature type="transmembrane region" description="Helical" evidence="1">
    <location>
        <begin position="86"/>
        <end position="107"/>
    </location>
</feature>
<dbReference type="PANTHER" id="PTHR37312:SF1">
    <property type="entry name" value="MEMBRANE-BOUND ACYLTRANSFERASE YKRP-RELATED"/>
    <property type="match status" value="1"/>
</dbReference>
<keyword evidence="1" id="KW-1133">Transmembrane helix</keyword>
<comment type="caution">
    <text evidence="3">The sequence shown here is derived from an EMBL/GenBank/DDBJ whole genome shotgun (WGS) entry which is preliminary data.</text>
</comment>
<evidence type="ECO:0000256" key="1">
    <source>
        <dbReference type="SAM" id="Phobius"/>
    </source>
</evidence>
<dbReference type="RefSeq" id="WP_174409924.1">
    <property type="nucleotide sequence ID" value="NZ_BLVP01000008.1"/>
</dbReference>
<dbReference type="Pfam" id="PF01757">
    <property type="entry name" value="Acyl_transf_3"/>
    <property type="match status" value="1"/>
</dbReference>